<evidence type="ECO:0000256" key="3">
    <source>
        <dbReference type="SAM" id="MobiDB-lite"/>
    </source>
</evidence>
<dbReference type="PANTHER" id="PTHR10063:SF2">
    <property type="entry name" value="RAL GTPASE-ACTIVATING PROTEIN SUBUNIT ALPHA-2"/>
    <property type="match status" value="1"/>
</dbReference>
<reference evidence="5" key="2">
    <citation type="submission" date="2025-09" db="UniProtKB">
        <authorList>
            <consortium name="Ensembl"/>
        </authorList>
    </citation>
    <scope>IDENTIFICATION</scope>
</reference>
<dbReference type="InterPro" id="IPR016024">
    <property type="entry name" value="ARM-type_fold"/>
</dbReference>
<dbReference type="GO" id="GO:0005737">
    <property type="term" value="C:cytoplasm"/>
    <property type="evidence" value="ECO:0007669"/>
    <property type="project" value="TreeGrafter"/>
</dbReference>
<keyword evidence="6" id="KW-1185">Reference proteome</keyword>
<feature type="domain" description="Rap-GAP" evidence="4">
    <location>
        <begin position="1479"/>
        <end position="1687"/>
    </location>
</feature>
<gene>
    <name evidence="5" type="primary">RALGAPA2</name>
</gene>
<protein>
    <submittedName>
        <fullName evidence="5">Ral GTPase activating protein catalytic subunit alpha 2</fullName>
    </submittedName>
</protein>
<keyword evidence="1" id="KW-0343">GTPase activation</keyword>
<dbReference type="SUPFAM" id="SSF48371">
    <property type="entry name" value="ARM repeat"/>
    <property type="match status" value="1"/>
</dbReference>
<dbReference type="GeneTree" id="ENSGT00950000183139"/>
<evidence type="ECO:0000313" key="5">
    <source>
        <dbReference type="Ensembl" id="ENSABRP00000012392.1"/>
    </source>
</evidence>
<feature type="region of interest" description="Disordered" evidence="3">
    <location>
        <begin position="397"/>
        <end position="418"/>
    </location>
</feature>
<dbReference type="FunFam" id="3.40.50.11210:FF:000001">
    <property type="entry name" value="Ral GTPase-activating protein subunit alpha-1 isoform 1"/>
    <property type="match status" value="1"/>
</dbReference>
<dbReference type="SUPFAM" id="SSF111347">
    <property type="entry name" value="Rap/Ran-GAP"/>
    <property type="match status" value="1"/>
</dbReference>
<evidence type="ECO:0000259" key="4">
    <source>
        <dbReference type="PROSITE" id="PS50085"/>
    </source>
</evidence>
<dbReference type="InterPro" id="IPR046859">
    <property type="entry name" value="RGPA/RALGAPB_N"/>
</dbReference>
<accession>A0A8B9C056</accession>
<evidence type="ECO:0000313" key="6">
    <source>
        <dbReference type="Proteomes" id="UP000694426"/>
    </source>
</evidence>
<dbReference type="PANTHER" id="PTHR10063">
    <property type="entry name" value="TUBERIN"/>
    <property type="match status" value="1"/>
</dbReference>
<dbReference type="InterPro" id="IPR035974">
    <property type="entry name" value="Rap/Ran-GAP_sf"/>
</dbReference>
<dbReference type="Gene3D" id="3.40.50.11210">
    <property type="entry name" value="Rap/Ran-GAP"/>
    <property type="match status" value="1"/>
</dbReference>
<dbReference type="InterPro" id="IPR027107">
    <property type="entry name" value="Tuberin/Ral-act_asu"/>
</dbReference>
<dbReference type="GO" id="GO:0005634">
    <property type="term" value="C:nucleus"/>
    <property type="evidence" value="ECO:0007669"/>
    <property type="project" value="InterPro"/>
</dbReference>
<proteinExistence type="predicted"/>
<dbReference type="GO" id="GO:0051056">
    <property type="term" value="P:regulation of small GTPase mediated signal transduction"/>
    <property type="evidence" value="ECO:0007669"/>
    <property type="project" value="InterPro"/>
</dbReference>
<organism evidence="5 6">
    <name type="scientific">Anser brachyrhynchus</name>
    <name type="common">Pink-footed goose</name>
    <dbReference type="NCBI Taxonomy" id="132585"/>
    <lineage>
        <taxon>Eukaryota</taxon>
        <taxon>Metazoa</taxon>
        <taxon>Chordata</taxon>
        <taxon>Craniata</taxon>
        <taxon>Vertebrata</taxon>
        <taxon>Euteleostomi</taxon>
        <taxon>Archelosauria</taxon>
        <taxon>Archosauria</taxon>
        <taxon>Dinosauria</taxon>
        <taxon>Saurischia</taxon>
        <taxon>Theropoda</taxon>
        <taxon>Coelurosauria</taxon>
        <taxon>Aves</taxon>
        <taxon>Neognathae</taxon>
        <taxon>Galloanserae</taxon>
        <taxon>Anseriformes</taxon>
        <taxon>Anatidae</taxon>
        <taxon>Anserinae</taxon>
        <taxon>Anser</taxon>
    </lineage>
</organism>
<dbReference type="GO" id="GO:0005096">
    <property type="term" value="F:GTPase activator activity"/>
    <property type="evidence" value="ECO:0007669"/>
    <property type="project" value="UniProtKB-KW"/>
</dbReference>
<evidence type="ECO:0000256" key="2">
    <source>
        <dbReference type="ARBA" id="ARBA00022553"/>
    </source>
</evidence>
<evidence type="ECO:0000256" key="1">
    <source>
        <dbReference type="ARBA" id="ARBA00022468"/>
    </source>
</evidence>
<dbReference type="Ensembl" id="ENSABRT00000017754.1">
    <property type="protein sequence ID" value="ENSABRP00000012392.1"/>
    <property type="gene ID" value="ENSABRG00000007031.1"/>
</dbReference>
<dbReference type="InterPro" id="IPR000331">
    <property type="entry name" value="Rap/Ran_GAP_dom"/>
</dbReference>
<name>A0A8B9C056_9AVES</name>
<dbReference type="Proteomes" id="UP000694426">
    <property type="component" value="Unplaced"/>
</dbReference>
<reference evidence="5" key="1">
    <citation type="submission" date="2025-08" db="UniProtKB">
        <authorList>
            <consortium name="Ensembl"/>
        </authorList>
    </citation>
    <scope>IDENTIFICATION</scope>
</reference>
<feature type="compositionally biased region" description="Basic and acidic residues" evidence="3">
    <location>
        <begin position="402"/>
        <end position="411"/>
    </location>
</feature>
<keyword evidence="2" id="KW-0597">Phosphoprotein</keyword>
<dbReference type="Pfam" id="PF02145">
    <property type="entry name" value="Rap_GAP"/>
    <property type="match status" value="1"/>
</dbReference>
<sequence length="1742" mass="196326">MFSRKGHADARKCTQKALDPKRDVLTRLKHLRALDLKQLFENNYSQFFFIFYENFITLENSLKQKGKCEGIRLFLLWLQALQTNCAEEQILIFACLVPGFPPIMSSQGPCTLDNLISPPNSSDEEITPLLPAVSGEKIADDQTCYFLQLLLKYMVIQAASLEWKNKENQDTGFKFLFTLFRKYYLPHLFPSFTKLTNLYKPVLDIPDIRPRPVYITATRNNENVYSTKIPYMAARVVFIKWLVTFFLEKKYLTAVQNTKNGGEMLPKIIQTVGVVSQDKNPELETGMSYAGEQERSHSNSSTLSDRRLSNSSLCSIEEQHRTVYEMVQRILLSTRGYVNFVNEVFRQAFLLPSSDISATRKVVKVYRKWILQEKPVFMEEPDKKENSEDAVVSLEDSSVQTDGKHLSSDHSGHKRSSSWGRTYSFTSAVNRGCVLEDEDKNVKAGVQAALQVFLTNSANVFLLEPCIEVPVLLKEQVDACKAVLSIFRRMIMEISMNKKTWESGLTQTLIVAWIRANLSVYISRELWDELLSVLSALTDWEELINEWANIMDSLTAVLARTVYGVEMTNLPLDKLSEQKEKKQRGKGGILEPQKTALVGRSFSLSWKSHPEVVEPMRFRSATTSGAPGVEKARNIVRQRVMQIFCFLSKSTEVEESQQLETSAGTEATGLFVDQEQQITRSSSTSDIADQFPSDFFQGNIDEMQQCYTLKKCRDLLSFTDAACLYSMRSHQKCSELLFLFCIDIPTFFDSIYIVHCISNSVKLSILKFTDSSEYLADDCSIIAGGSLIGWHPDSAAVLWRRILGILGDVNNIESPKIHAKVFGYLYELWYKLAKIRDNLAISMDNQSTPSPPVLIPPLRIFASWLFKATTLPNEYKEGKLQAYRLICAMMTRRQDVLPNSDFLVHFYFVMHLGLTSEDQDILNTVIKHCPPWFFFLGLPGFTMLIGDFITAAARVLSADMLEAPRSEAHTILGSLVCFPNIYQEIPLLRPISEAGEIIAGSADVKCYLINILLKNATEEPNEAARCIAICGLGVWICEELTQSTNHPQVKEAINVIGVTLKFSNKLVAQVACDVLQLLVSYWQKLQKYESSLSRKITEFIVSLLLCLLDWCMALPMKMLLEPVSAGVLEDQHASKAPLLDYIYRVLHCCVNGSSTYTQQSHYVLSLADLSSSDYDPFLPLGSVTSSEPAQCHSVTDLGNLLTVAEEKRRRNLELIPLTARMVMTHLVNHLSHYPLSGGPAILHSLLSENHDNSYVESSELSSEVFRSPNLQLFVFNDSTLISYLQIPAEKKKDTEPAVAPSDVRVIVRDISGKYSWDGRILYGPLEGCLPRQSTPSSFVISGNAEHQFSSQKDISQVEEGEDALDELLEKIGNTSPECLLHPQRKLNEPSPPPFGMSYEQENAITEALMRQSAQEKDYIFKCSSGFSMKVARQEEPRPAEPQASFYFCRLLLNDLGMNSWDRRKSFHLLKKNSKLLRELKNLDSRQCRETHKIAVFYIAEGQEDKCSILSNARGSQAYEDFVAGLGWEVDLSTHGGFMGGLQRNGSTGQTAPYYATSTVEIIFHVSTRMPSDSDDSLTKKLRHLGNDEVHIVWSEHTRNYRRGIIPTDFGDVLIVIYPMKNHMFFIEIMKKPEVPFFGPLFDGAIVTAKLLPSLICATCINASRAVKSLIPLYQSFYEERALYLEAIIQNHKEVTTFEDFAAQVFSPSPSYSLGGTGESPHSPSPCGLFSIGNATHKADTSV</sequence>
<dbReference type="Pfam" id="PF20412">
    <property type="entry name" value="RALGAPB_N"/>
    <property type="match status" value="1"/>
</dbReference>
<dbReference type="PROSITE" id="PS50085">
    <property type="entry name" value="RAPGAP"/>
    <property type="match status" value="1"/>
</dbReference>